<dbReference type="GO" id="GO:0003712">
    <property type="term" value="F:transcription coregulator activity"/>
    <property type="evidence" value="ECO:0007669"/>
    <property type="project" value="InterPro"/>
</dbReference>
<dbReference type="Pfam" id="PF09748">
    <property type="entry name" value="Med10"/>
    <property type="match status" value="1"/>
</dbReference>
<evidence type="ECO:0000256" key="9">
    <source>
        <dbReference type="RuleBase" id="RU364146"/>
    </source>
</evidence>
<gene>
    <name evidence="9" type="primary">MED10</name>
    <name evidence="10" type="ORF">DPMN_178282</name>
</gene>
<evidence type="ECO:0000256" key="8">
    <source>
        <dbReference type="ARBA" id="ARBA00032004"/>
    </source>
</evidence>
<evidence type="ECO:0000256" key="7">
    <source>
        <dbReference type="ARBA" id="ARBA00023242"/>
    </source>
</evidence>
<evidence type="ECO:0000256" key="3">
    <source>
        <dbReference type="ARBA" id="ARBA00019617"/>
    </source>
</evidence>
<dbReference type="AlphaFoldDB" id="A0A9D4ECK8"/>
<comment type="subcellular location">
    <subcellularLocation>
        <location evidence="1 9">Nucleus</location>
    </subcellularLocation>
</comment>
<keyword evidence="4 9" id="KW-0805">Transcription regulation</keyword>
<accession>A0A9D4ECK8</accession>
<evidence type="ECO:0000313" key="11">
    <source>
        <dbReference type="Proteomes" id="UP000828390"/>
    </source>
</evidence>
<protein>
    <recommendedName>
        <fullName evidence="3 9">Mediator of RNA polymerase II transcription subunit 10</fullName>
    </recommendedName>
    <alternativeName>
        <fullName evidence="8 9">Mediator complex subunit 10</fullName>
    </alternativeName>
</protein>
<dbReference type="GO" id="GO:0006357">
    <property type="term" value="P:regulation of transcription by RNA polymerase II"/>
    <property type="evidence" value="ECO:0007669"/>
    <property type="project" value="InterPro"/>
</dbReference>
<reference evidence="10" key="1">
    <citation type="journal article" date="2019" name="bioRxiv">
        <title>The Genome of the Zebra Mussel, Dreissena polymorpha: A Resource for Invasive Species Research.</title>
        <authorList>
            <person name="McCartney M.A."/>
            <person name="Auch B."/>
            <person name="Kono T."/>
            <person name="Mallez S."/>
            <person name="Zhang Y."/>
            <person name="Obille A."/>
            <person name="Becker A."/>
            <person name="Abrahante J.E."/>
            <person name="Garbe J."/>
            <person name="Badalamenti J.P."/>
            <person name="Herman A."/>
            <person name="Mangelson H."/>
            <person name="Liachko I."/>
            <person name="Sullivan S."/>
            <person name="Sone E.D."/>
            <person name="Koren S."/>
            <person name="Silverstein K.A.T."/>
            <person name="Beckman K.B."/>
            <person name="Gohl D.M."/>
        </authorList>
    </citation>
    <scope>NUCLEOTIDE SEQUENCE</scope>
    <source>
        <strain evidence="10">Duluth1</strain>
        <tissue evidence="10">Whole animal</tissue>
    </source>
</reference>
<dbReference type="PANTHER" id="PTHR13345">
    <property type="entry name" value="MEDIATOR OF RNA POLYMERASE II TRANSCRIPTION SUBUNIT 10"/>
    <property type="match status" value="1"/>
</dbReference>
<comment type="caution">
    <text evidence="10">The sequence shown here is derived from an EMBL/GenBank/DDBJ whole genome shotgun (WGS) entry which is preliminary data.</text>
</comment>
<name>A0A9D4ECK8_DREPO</name>
<evidence type="ECO:0000313" key="10">
    <source>
        <dbReference type="EMBL" id="KAH3776848.1"/>
    </source>
</evidence>
<dbReference type="OrthoDB" id="337270at2759"/>
<sequence length="91" mass="10621">MVQGMQEIDKLKTHMQDIHVPLDVFEYIDQGKNPNLYTKHCLEKALGKNEQIKGKIDAFKRFKAMLILELTDVFPKEMANYRALRGDDRPT</sequence>
<dbReference type="EMBL" id="JAIWYP010000009">
    <property type="protein sequence ID" value="KAH3776848.1"/>
    <property type="molecule type" value="Genomic_DNA"/>
</dbReference>
<evidence type="ECO:0000256" key="4">
    <source>
        <dbReference type="ARBA" id="ARBA00023015"/>
    </source>
</evidence>
<keyword evidence="7 9" id="KW-0539">Nucleus</keyword>
<evidence type="ECO:0000256" key="2">
    <source>
        <dbReference type="ARBA" id="ARBA00005389"/>
    </source>
</evidence>
<dbReference type="GO" id="GO:0016592">
    <property type="term" value="C:mediator complex"/>
    <property type="evidence" value="ECO:0007669"/>
    <property type="project" value="InterPro"/>
</dbReference>
<proteinExistence type="inferred from homology"/>
<dbReference type="InterPro" id="IPR019145">
    <property type="entry name" value="Mediator_Med10"/>
</dbReference>
<comment type="similarity">
    <text evidence="2 9">Belongs to the Mediator complex subunit 10 family.</text>
</comment>
<keyword evidence="11" id="KW-1185">Reference proteome</keyword>
<evidence type="ECO:0000256" key="1">
    <source>
        <dbReference type="ARBA" id="ARBA00004123"/>
    </source>
</evidence>
<reference evidence="10" key="2">
    <citation type="submission" date="2020-11" db="EMBL/GenBank/DDBJ databases">
        <authorList>
            <person name="McCartney M.A."/>
            <person name="Auch B."/>
            <person name="Kono T."/>
            <person name="Mallez S."/>
            <person name="Becker A."/>
            <person name="Gohl D.M."/>
            <person name="Silverstein K.A.T."/>
            <person name="Koren S."/>
            <person name="Bechman K.B."/>
            <person name="Herman A."/>
            <person name="Abrahante J.E."/>
            <person name="Garbe J."/>
        </authorList>
    </citation>
    <scope>NUCLEOTIDE SEQUENCE</scope>
    <source>
        <strain evidence="10">Duluth1</strain>
        <tissue evidence="10">Whole animal</tissue>
    </source>
</reference>
<comment type="function">
    <text evidence="9">Component of the Mediator complex, a coactivator involved in the regulated transcription of nearly all RNA polymerase II-dependent genes. Mediator functions as a bridge to convey information from gene-specific regulatory proteins to the basal RNA polymerase II transcription machinery. Mediator is recruited to promoters by direct interactions with regulatory proteins and serves as a scaffold for the assembly of a functional preinitiation complex with RNA polymerase II and the general transcription factors.</text>
</comment>
<evidence type="ECO:0000256" key="5">
    <source>
        <dbReference type="ARBA" id="ARBA00023159"/>
    </source>
</evidence>
<dbReference type="PANTHER" id="PTHR13345:SF13">
    <property type="entry name" value="MEDIATOR OF RNA POLYMERASE II TRANSCRIPTION SUBUNIT 10"/>
    <property type="match status" value="1"/>
</dbReference>
<evidence type="ECO:0000256" key="6">
    <source>
        <dbReference type="ARBA" id="ARBA00023163"/>
    </source>
</evidence>
<organism evidence="10 11">
    <name type="scientific">Dreissena polymorpha</name>
    <name type="common">Zebra mussel</name>
    <name type="synonym">Mytilus polymorpha</name>
    <dbReference type="NCBI Taxonomy" id="45954"/>
    <lineage>
        <taxon>Eukaryota</taxon>
        <taxon>Metazoa</taxon>
        <taxon>Spiralia</taxon>
        <taxon>Lophotrochozoa</taxon>
        <taxon>Mollusca</taxon>
        <taxon>Bivalvia</taxon>
        <taxon>Autobranchia</taxon>
        <taxon>Heteroconchia</taxon>
        <taxon>Euheterodonta</taxon>
        <taxon>Imparidentia</taxon>
        <taxon>Neoheterodontei</taxon>
        <taxon>Myida</taxon>
        <taxon>Dreissenoidea</taxon>
        <taxon>Dreissenidae</taxon>
        <taxon>Dreissena</taxon>
    </lineage>
</organism>
<keyword evidence="6 9" id="KW-0804">Transcription</keyword>
<comment type="subunit">
    <text evidence="9">Component of the Mediator complex.</text>
</comment>
<dbReference type="Proteomes" id="UP000828390">
    <property type="component" value="Unassembled WGS sequence"/>
</dbReference>
<keyword evidence="5 9" id="KW-0010">Activator</keyword>